<dbReference type="PANTHER" id="PTHR36121:SF1">
    <property type="entry name" value="PROTEIN SXY"/>
    <property type="match status" value="1"/>
</dbReference>
<protein>
    <submittedName>
        <fullName evidence="2">TfoX/Sxy family protein</fullName>
    </submittedName>
</protein>
<evidence type="ECO:0000313" key="2">
    <source>
        <dbReference type="EMBL" id="MFC3115771.1"/>
    </source>
</evidence>
<comment type="caution">
    <text evidence="2">The sequence shown here is derived from an EMBL/GenBank/DDBJ whole genome shotgun (WGS) entry which is preliminary data.</text>
</comment>
<sequence length="95" mass="10465">MTACQSELLQLKNLGVASVNILRAVGINTHADLQRLGAVETYRRIRARNIHVSKVMLYALEGALMDIHWNDIPPDLKARLVQAAECSAELNQATA</sequence>
<proteinExistence type="predicted"/>
<name>A0ABV7FDS8_9GAMM</name>
<accession>A0ABV7FDS8</accession>
<organism evidence="2 3">
    <name type="scientific">Cellvibrio fontiphilus</name>
    <dbReference type="NCBI Taxonomy" id="1815559"/>
    <lineage>
        <taxon>Bacteria</taxon>
        <taxon>Pseudomonadati</taxon>
        <taxon>Pseudomonadota</taxon>
        <taxon>Gammaproteobacteria</taxon>
        <taxon>Cellvibrionales</taxon>
        <taxon>Cellvibrionaceae</taxon>
        <taxon>Cellvibrio</taxon>
    </lineage>
</organism>
<dbReference type="EMBL" id="JBHRTF010000004">
    <property type="protein sequence ID" value="MFC3115771.1"/>
    <property type="molecule type" value="Genomic_DNA"/>
</dbReference>
<dbReference type="Proteomes" id="UP001595555">
    <property type="component" value="Unassembled WGS sequence"/>
</dbReference>
<keyword evidence="3" id="KW-1185">Reference proteome</keyword>
<dbReference type="InterPro" id="IPR047525">
    <property type="entry name" value="TfoX-like"/>
</dbReference>
<reference evidence="3" key="1">
    <citation type="journal article" date="2019" name="Int. J. Syst. Evol. Microbiol.">
        <title>The Global Catalogue of Microorganisms (GCM) 10K type strain sequencing project: providing services to taxonomists for standard genome sequencing and annotation.</title>
        <authorList>
            <consortium name="The Broad Institute Genomics Platform"/>
            <consortium name="The Broad Institute Genome Sequencing Center for Infectious Disease"/>
            <person name="Wu L."/>
            <person name="Ma J."/>
        </authorList>
    </citation>
    <scope>NUCLEOTIDE SEQUENCE [LARGE SCALE GENOMIC DNA]</scope>
    <source>
        <strain evidence="3">KCTC 52237</strain>
    </source>
</reference>
<evidence type="ECO:0000313" key="3">
    <source>
        <dbReference type="Proteomes" id="UP001595555"/>
    </source>
</evidence>
<evidence type="ECO:0000259" key="1">
    <source>
        <dbReference type="Pfam" id="PF04994"/>
    </source>
</evidence>
<dbReference type="PANTHER" id="PTHR36121">
    <property type="entry name" value="PROTEIN SXY"/>
    <property type="match status" value="1"/>
</dbReference>
<gene>
    <name evidence="2" type="ORF">ACFODX_09405</name>
</gene>
<feature type="domain" description="TfoX C-terminal" evidence="1">
    <location>
        <begin position="5"/>
        <end position="83"/>
    </location>
</feature>
<dbReference type="Pfam" id="PF04994">
    <property type="entry name" value="TfoX_C"/>
    <property type="match status" value="1"/>
</dbReference>
<dbReference type="RefSeq" id="WP_378118411.1">
    <property type="nucleotide sequence ID" value="NZ_JBHRTF010000004.1"/>
</dbReference>
<dbReference type="Gene3D" id="1.10.150.20">
    <property type="entry name" value="5' to 3' exonuclease, C-terminal subdomain"/>
    <property type="match status" value="1"/>
</dbReference>
<dbReference type="InterPro" id="IPR007077">
    <property type="entry name" value="TfoX_C"/>
</dbReference>